<dbReference type="Pfam" id="PF00083">
    <property type="entry name" value="Sugar_tr"/>
    <property type="match status" value="1"/>
</dbReference>
<dbReference type="InterPro" id="IPR005829">
    <property type="entry name" value="Sugar_transporter_CS"/>
</dbReference>
<feature type="transmembrane region" description="Helical" evidence="8">
    <location>
        <begin position="435"/>
        <end position="456"/>
    </location>
</feature>
<feature type="transmembrane region" description="Helical" evidence="8">
    <location>
        <begin position="56"/>
        <end position="73"/>
    </location>
</feature>
<dbReference type="InterPro" id="IPR005828">
    <property type="entry name" value="MFS_sugar_transport-like"/>
</dbReference>
<evidence type="ECO:0000259" key="9">
    <source>
        <dbReference type="PROSITE" id="PS50850"/>
    </source>
</evidence>
<dbReference type="NCBIfam" id="TIGR00879">
    <property type="entry name" value="SP"/>
    <property type="match status" value="1"/>
</dbReference>
<dbReference type="OrthoDB" id="4142200at2759"/>
<dbReference type="SUPFAM" id="SSF103473">
    <property type="entry name" value="MFS general substrate transporter"/>
    <property type="match status" value="1"/>
</dbReference>
<reference evidence="10" key="1">
    <citation type="submission" date="2022-11" db="EMBL/GenBank/DDBJ databases">
        <authorList>
            <person name="Petersen C."/>
        </authorList>
    </citation>
    <scope>NUCLEOTIDE SEQUENCE</scope>
    <source>
        <strain evidence="10">IBT 34128</strain>
    </source>
</reference>
<dbReference type="InterPro" id="IPR003663">
    <property type="entry name" value="Sugar/inositol_transpt"/>
</dbReference>
<feature type="domain" description="Major facilitator superfamily (MFS) profile" evidence="9">
    <location>
        <begin position="15"/>
        <end position="462"/>
    </location>
</feature>
<protein>
    <recommendedName>
        <fullName evidence="9">Major facilitator superfamily (MFS) profile domain-containing protein</fullName>
    </recommendedName>
</protein>
<dbReference type="InterPro" id="IPR050360">
    <property type="entry name" value="MFS_Sugar_Transporters"/>
</dbReference>
<feature type="transmembrane region" description="Helical" evidence="8">
    <location>
        <begin position="12"/>
        <end position="36"/>
    </location>
</feature>
<evidence type="ECO:0000256" key="5">
    <source>
        <dbReference type="ARBA" id="ARBA00022989"/>
    </source>
</evidence>
<gene>
    <name evidence="10" type="ORF">NUU61_001051</name>
</gene>
<dbReference type="PANTHER" id="PTHR48022:SF47">
    <property type="entry name" value="MAJOR FACILITATOR SUPERFAMILY (MFS) PROFILE DOMAIN-CONTAINING PROTEIN"/>
    <property type="match status" value="1"/>
</dbReference>
<feature type="transmembrane region" description="Helical" evidence="8">
    <location>
        <begin position="326"/>
        <end position="351"/>
    </location>
</feature>
<dbReference type="RefSeq" id="XP_056516483.1">
    <property type="nucleotide sequence ID" value="XM_056651633.1"/>
</dbReference>
<dbReference type="InterPro" id="IPR036259">
    <property type="entry name" value="MFS_trans_sf"/>
</dbReference>
<evidence type="ECO:0000256" key="3">
    <source>
        <dbReference type="ARBA" id="ARBA00022448"/>
    </source>
</evidence>
<name>A0A9W9KRH9_9EURO</name>
<evidence type="ECO:0000256" key="1">
    <source>
        <dbReference type="ARBA" id="ARBA00004141"/>
    </source>
</evidence>
<sequence length="537" mass="58678">MGLLTFPKVYNTYFVAIIATVGGMLFGFDISSMSAIIGTSQYIDYFHNPHGVRQGAINSALAAGSVVGSLMAGPISDKIGRRDSIFFACLWWLIGTAVQAGVNGFGSLMAGRILNGVCVGITSSQVPVYLAEITKKEKRGSIIVIQQLAIEWGIFIMFFTGYGCSFIPGAASFRLAWGLQFVPCLVLMTGLPFLPRSPRWLAKVDRTEEAITTLARIQAKGNIDDPLVVAEWEEITTVLAAERAAAPGWRKFFHNGMWRRTMAGFTVQAWQQLSGANVMTYYVVYVFQMANMTGNILLISSGIQYALFIIFTSIIFFYIDKTGRRTLFMYGAIGMALCHFVVGGVLSAGEYVPDGVDGNLNVLIRVTGSKAHTVIAFSYFLIIVYALTLAPVAWVYAAEVWSLETRAVGMSISAVGNWLFNFALGLFVPPGFANITWKLFIVFGVLCIGAAVQVFFTYPETCGKTIEEVEELFSDNGPKPWHTKPGNSKLDGLIQEAREKTLHAKDVVGETVHHESVGTDVLSNQTVEKPIANTQDV</sequence>
<feature type="transmembrane region" description="Helical" evidence="8">
    <location>
        <begin position="269"/>
        <end position="290"/>
    </location>
</feature>
<dbReference type="PRINTS" id="PR00171">
    <property type="entry name" value="SUGRTRNSPORT"/>
</dbReference>
<feature type="transmembrane region" description="Helical" evidence="8">
    <location>
        <begin position="408"/>
        <end position="429"/>
    </location>
</feature>
<feature type="transmembrane region" description="Helical" evidence="8">
    <location>
        <begin position="296"/>
        <end position="319"/>
    </location>
</feature>
<feature type="transmembrane region" description="Helical" evidence="8">
    <location>
        <begin position="152"/>
        <end position="171"/>
    </location>
</feature>
<feature type="transmembrane region" description="Helical" evidence="8">
    <location>
        <begin position="177"/>
        <end position="194"/>
    </location>
</feature>
<dbReference type="Proteomes" id="UP001141434">
    <property type="component" value="Unassembled WGS sequence"/>
</dbReference>
<keyword evidence="3 7" id="KW-0813">Transport</keyword>
<feature type="transmembrane region" description="Helical" evidence="8">
    <location>
        <begin position="371"/>
        <end position="396"/>
    </location>
</feature>
<evidence type="ECO:0000313" key="11">
    <source>
        <dbReference type="Proteomes" id="UP001141434"/>
    </source>
</evidence>
<keyword evidence="5 8" id="KW-1133">Transmembrane helix</keyword>
<keyword evidence="11" id="KW-1185">Reference proteome</keyword>
<evidence type="ECO:0000256" key="2">
    <source>
        <dbReference type="ARBA" id="ARBA00010992"/>
    </source>
</evidence>
<dbReference type="GO" id="GO:0005351">
    <property type="term" value="F:carbohydrate:proton symporter activity"/>
    <property type="evidence" value="ECO:0007669"/>
    <property type="project" value="TreeGrafter"/>
</dbReference>
<accession>A0A9W9KRH9</accession>
<dbReference type="Gene3D" id="1.20.1250.20">
    <property type="entry name" value="MFS general substrate transporter like domains"/>
    <property type="match status" value="1"/>
</dbReference>
<evidence type="ECO:0000313" key="10">
    <source>
        <dbReference type="EMBL" id="KAJ5115292.1"/>
    </source>
</evidence>
<dbReference type="PROSITE" id="PS00217">
    <property type="entry name" value="SUGAR_TRANSPORT_2"/>
    <property type="match status" value="1"/>
</dbReference>
<comment type="similarity">
    <text evidence="2 7">Belongs to the major facilitator superfamily. Sugar transporter (TC 2.A.1.1) family.</text>
</comment>
<evidence type="ECO:0000256" key="7">
    <source>
        <dbReference type="RuleBase" id="RU003346"/>
    </source>
</evidence>
<organism evidence="10 11">
    <name type="scientific">Penicillium alfredii</name>
    <dbReference type="NCBI Taxonomy" id="1506179"/>
    <lineage>
        <taxon>Eukaryota</taxon>
        <taxon>Fungi</taxon>
        <taxon>Dikarya</taxon>
        <taxon>Ascomycota</taxon>
        <taxon>Pezizomycotina</taxon>
        <taxon>Eurotiomycetes</taxon>
        <taxon>Eurotiomycetidae</taxon>
        <taxon>Eurotiales</taxon>
        <taxon>Aspergillaceae</taxon>
        <taxon>Penicillium</taxon>
    </lineage>
</organism>
<dbReference type="InterPro" id="IPR020846">
    <property type="entry name" value="MFS_dom"/>
</dbReference>
<dbReference type="GeneID" id="81390801"/>
<evidence type="ECO:0000256" key="4">
    <source>
        <dbReference type="ARBA" id="ARBA00022692"/>
    </source>
</evidence>
<evidence type="ECO:0000256" key="8">
    <source>
        <dbReference type="SAM" id="Phobius"/>
    </source>
</evidence>
<keyword evidence="4 8" id="KW-0812">Transmembrane</keyword>
<keyword evidence="6 8" id="KW-0472">Membrane</keyword>
<evidence type="ECO:0000256" key="6">
    <source>
        <dbReference type="ARBA" id="ARBA00023136"/>
    </source>
</evidence>
<comment type="caution">
    <text evidence="10">The sequence shown here is derived from an EMBL/GenBank/DDBJ whole genome shotgun (WGS) entry which is preliminary data.</text>
</comment>
<dbReference type="GO" id="GO:0016020">
    <property type="term" value="C:membrane"/>
    <property type="evidence" value="ECO:0007669"/>
    <property type="project" value="UniProtKB-SubCell"/>
</dbReference>
<dbReference type="AlphaFoldDB" id="A0A9W9KRH9"/>
<dbReference type="FunFam" id="1.20.1250.20:FF:000026">
    <property type="entry name" value="MFS quinate transporter QutD"/>
    <property type="match status" value="1"/>
</dbReference>
<feature type="transmembrane region" description="Helical" evidence="8">
    <location>
        <begin position="85"/>
        <end position="106"/>
    </location>
</feature>
<comment type="subcellular location">
    <subcellularLocation>
        <location evidence="1">Membrane</location>
        <topology evidence="1">Multi-pass membrane protein</topology>
    </subcellularLocation>
</comment>
<dbReference type="PANTHER" id="PTHR48022">
    <property type="entry name" value="PLASTIDIC GLUCOSE TRANSPORTER 4"/>
    <property type="match status" value="1"/>
</dbReference>
<dbReference type="EMBL" id="JAPMSZ010000001">
    <property type="protein sequence ID" value="KAJ5115292.1"/>
    <property type="molecule type" value="Genomic_DNA"/>
</dbReference>
<proteinExistence type="inferred from homology"/>
<dbReference type="PROSITE" id="PS50850">
    <property type="entry name" value="MFS"/>
    <property type="match status" value="1"/>
</dbReference>
<reference evidence="10" key="2">
    <citation type="journal article" date="2023" name="IMA Fungus">
        <title>Comparative genomic study of the Penicillium genus elucidates a diverse pangenome and 15 lateral gene transfer events.</title>
        <authorList>
            <person name="Petersen C."/>
            <person name="Sorensen T."/>
            <person name="Nielsen M.R."/>
            <person name="Sondergaard T.E."/>
            <person name="Sorensen J.L."/>
            <person name="Fitzpatrick D.A."/>
            <person name="Frisvad J.C."/>
            <person name="Nielsen K.L."/>
        </authorList>
    </citation>
    <scope>NUCLEOTIDE SEQUENCE</scope>
    <source>
        <strain evidence="10">IBT 34128</strain>
    </source>
</reference>
<dbReference type="PROSITE" id="PS00216">
    <property type="entry name" value="SUGAR_TRANSPORT_1"/>
    <property type="match status" value="1"/>
</dbReference>